<comment type="caution">
    <text evidence="7">The sequence shown here is derived from an EMBL/GenBank/DDBJ whole genome shotgun (WGS) entry which is preliminary data.</text>
</comment>
<organism evidence="7 8">
    <name type="scientific">Microbacterium keratanolyticum</name>
    <dbReference type="NCBI Taxonomy" id="67574"/>
    <lineage>
        <taxon>Bacteria</taxon>
        <taxon>Bacillati</taxon>
        <taxon>Actinomycetota</taxon>
        <taxon>Actinomycetes</taxon>
        <taxon>Micrococcales</taxon>
        <taxon>Microbacteriaceae</taxon>
        <taxon>Microbacterium</taxon>
    </lineage>
</organism>
<dbReference type="Gene3D" id="1.20.120.910">
    <property type="entry name" value="DksA, coiled-coil domain"/>
    <property type="match status" value="1"/>
</dbReference>
<dbReference type="Proteomes" id="UP001142325">
    <property type="component" value="Unassembled WGS sequence"/>
</dbReference>
<dbReference type="Pfam" id="PF01258">
    <property type="entry name" value="zf-dskA_traR"/>
    <property type="match status" value="1"/>
</dbReference>
<evidence type="ECO:0000259" key="6">
    <source>
        <dbReference type="Pfam" id="PF01258"/>
    </source>
</evidence>
<reference evidence="7" key="1">
    <citation type="journal article" date="2014" name="Int. J. Syst. Evol. Microbiol.">
        <title>Complete genome sequence of Corynebacterium casei LMG S-19264T (=DSM 44701T), isolated from a smear-ripened cheese.</title>
        <authorList>
            <consortium name="US DOE Joint Genome Institute (JGI-PGF)"/>
            <person name="Walter F."/>
            <person name="Albersmeier A."/>
            <person name="Kalinowski J."/>
            <person name="Ruckert C."/>
        </authorList>
    </citation>
    <scope>NUCLEOTIDE SEQUENCE</scope>
    <source>
        <strain evidence="7">VKM Ac-1958</strain>
    </source>
</reference>
<dbReference type="AlphaFoldDB" id="A0A9W6HR61"/>
<feature type="zinc finger region" description="dksA C4-type" evidence="4">
    <location>
        <begin position="90"/>
        <end position="114"/>
    </location>
</feature>
<keyword evidence="2" id="KW-0863">Zinc-finger</keyword>
<sequence length="119" mass="13170">MKGMDTARFRALLDARRAELEELLARLERDEASIRHDRADATADDEHDPEGTTLSGEWQKLDGLQRSMKAELAEVLAALGRIDDGTYGRCIRCGQPIPTGRLEVRPMATMCVPCAEKAS</sequence>
<dbReference type="SUPFAM" id="SSF57716">
    <property type="entry name" value="Glucocorticoid receptor-like (DNA-binding domain)"/>
    <property type="match status" value="1"/>
</dbReference>
<accession>A0A9W6HR61</accession>
<keyword evidence="1" id="KW-0479">Metal-binding</keyword>
<gene>
    <name evidence="7" type="ORF">GCM10017596_08540</name>
</gene>
<evidence type="ECO:0000256" key="2">
    <source>
        <dbReference type="ARBA" id="ARBA00022771"/>
    </source>
</evidence>
<proteinExistence type="predicted"/>
<evidence type="ECO:0000256" key="4">
    <source>
        <dbReference type="PROSITE-ProRule" id="PRU00510"/>
    </source>
</evidence>
<feature type="region of interest" description="Disordered" evidence="5">
    <location>
        <begin position="34"/>
        <end position="59"/>
    </location>
</feature>
<feature type="domain" description="Zinc finger DksA/TraR C4-type" evidence="6">
    <location>
        <begin position="85"/>
        <end position="118"/>
    </location>
</feature>
<reference evidence="7" key="2">
    <citation type="submission" date="2023-01" db="EMBL/GenBank/DDBJ databases">
        <authorList>
            <person name="Sun Q."/>
            <person name="Evtushenko L."/>
        </authorList>
    </citation>
    <scope>NUCLEOTIDE SEQUENCE</scope>
    <source>
        <strain evidence="7">VKM Ac-1958</strain>
    </source>
</reference>
<dbReference type="PANTHER" id="PTHR33823">
    <property type="entry name" value="RNA POLYMERASE-BINDING TRANSCRIPTION FACTOR DKSA-RELATED"/>
    <property type="match status" value="1"/>
</dbReference>
<dbReference type="GO" id="GO:0008270">
    <property type="term" value="F:zinc ion binding"/>
    <property type="evidence" value="ECO:0007669"/>
    <property type="project" value="UniProtKB-KW"/>
</dbReference>
<evidence type="ECO:0000256" key="5">
    <source>
        <dbReference type="SAM" id="MobiDB-lite"/>
    </source>
</evidence>
<evidence type="ECO:0000313" key="8">
    <source>
        <dbReference type="Proteomes" id="UP001142325"/>
    </source>
</evidence>
<dbReference type="PANTHER" id="PTHR33823:SF4">
    <property type="entry name" value="GENERAL STRESS PROTEIN 16O"/>
    <property type="match status" value="1"/>
</dbReference>
<protein>
    <submittedName>
        <fullName evidence="7">DnaK suppressor protein</fullName>
    </submittedName>
</protein>
<evidence type="ECO:0000313" key="7">
    <source>
        <dbReference type="EMBL" id="GLK01139.1"/>
    </source>
</evidence>
<evidence type="ECO:0000256" key="3">
    <source>
        <dbReference type="ARBA" id="ARBA00022833"/>
    </source>
</evidence>
<dbReference type="InterPro" id="IPR000962">
    <property type="entry name" value="Znf_DskA_TraR"/>
</dbReference>
<keyword evidence="8" id="KW-1185">Reference proteome</keyword>
<keyword evidence="3" id="KW-0862">Zinc</keyword>
<dbReference type="PROSITE" id="PS51128">
    <property type="entry name" value="ZF_DKSA_2"/>
    <property type="match status" value="1"/>
</dbReference>
<evidence type="ECO:0000256" key="1">
    <source>
        <dbReference type="ARBA" id="ARBA00022723"/>
    </source>
</evidence>
<name>A0A9W6HR61_9MICO</name>
<dbReference type="EMBL" id="BSET01000001">
    <property type="protein sequence ID" value="GLK01139.1"/>
    <property type="molecule type" value="Genomic_DNA"/>
</dbReference>